<reference evidence="2" key="2">
    <citation type="journal article" date="2015" name="Data Brief">
        <title>Shoot transcriptome of the giant reed, Arundo donax.</title>
        <authorList>
            <person name="Barrero R.A."/>
            <person name="Guerrero F.D."/>
            <person name="Moolhuijzen P."/>
            <person name="Goolsby J.A."/>
            <person name="Tidwell J."/>
            <person name="Bellgard S.E."/>
            <person name="Bellgard M.I."/>
        </authorList>
    </citation>
    <scope>NUCLEOTIDE SEQUENCE</scope>
    <source>
        <tissue evidence="2">Shoot tissue taken approximately 20 cm above the soil surface</tissue>
    </source>
</reference>
<keyword evidence="1" id="KW-0812">Transmembrane</keyword>
<feature type="transmembrane region" description="Helical" evidence="1">
    <location>
        <begin position="12"/>
        <end position="32"/>
    </location>
</feature>
<accession>A0A0A9BYT0</accession>
<keyword evidence="1" id="KW-1133">Transmembrane helix</keyword>
<reference evidence="2" key="1">
    <citation type="submission" date="2014-09" db="EMBL/GenBank/DDBJ databases">
        <authorList>
            <person name="Magalhaes I.L.F."/>
            <person name="Oliveira U."/>
            <person name="Santos F.R."/>
            <person name="Vidigal T.H.D.A."/>
            <person name="Brescovit A.D."/>
            <person name="Santos A.J."/>
        </authorList>
    </citation>
    <scope>NUCLEOTIDE SEQUENCE</scope>
    <source>
        <tissue evidence="2">Shoot tissue taken approximately 20 cm above the soil surface</tissue>
    </source>
</reference>
<dbReference type="EMBL" id="GBRH01230522">
    <property type="protein sequence ID" value="JAD67373.1"/>
    <property type="molecule type" value="Transcribed_RNA"/>
</dbReference>
<dbReference type="AlphaFoldDB" id="A0A0A9BYT0"/>
<evidence type="ECO:0000256" key="1">
    <source>
        <dbReference type="SAM" id="Phobius"/>
    </source>
</evidence>
<proteinExistence type="predicted"/>
<sequence>MADVTKRTSSLLFYLIPETQTLFLLFIVISYIV</sequence>
<evidence type="ECO:0000313" key="2">
    <source>
        <dbReference type="EMBL" id="JAD67373.1"/>
    </source>
</evidence>
<name>A0A0A9BYT0_ARUDO</name>
<organism evidence="2">
    <name type="scientific">Arundo donax</name>
    <name type="common">Giant reed</name>
    <name type="synonym">Donax arundinaceus</name>
    <dbReference type="NCBI Taxonomy" id="35708"/>
    <lineage>
        <taxon>Eukaryota</taxon>
        <taxon>Viridiplantae</taxon>
        <taxon>Streptophyta</taxon>
        <taxon>Embryophyta</taxon>
        <taxon>Tracheophyta</taxon>
        <taxon>Spermatophyta</taxon>
        <taxon>Magnoliopsida</taxon>
        <taxon>Liliopsida</taxon>
        <taxon>Poales</taxon>
        <taxon>Poaceae</taxon>
        <taxon>PACMAD clade</taxon>
        <taxon>Arundinoideae</taxon>
        <taxon>Arundineae</taxon>
        <taxon>Arundo</taxon>
    </lineage>
</organism>
<protein>
    <submittedName>
        <fullName evidence="2">Uncharacterized protein</fullName>
    </submittedName>
</protein>
<keyword evidence="1" id="KW-0472">Membrane</keyword>